<feature type="compositionally biased region" description="Low complexity" evidence="1">
    <location>
        <begin position="345"/>
        <end position="354"/>
    </location>
</feature>
<feature type="compositionally biased region" description="Basic and acidic residues" evidence="1">
    <location>
        <begin position="555"/>
        <end position="598"/>
    </location>
</feature>
<feature type="compositionally biased region" description="Basic and acidic residues" evidence="1">
    <location>
        <begin position="355"/>
        <end position="374"/>
    </location>
</feature>
<feature type="compositionally biased region" description="Basic and acidic residues" evidence="1">
    <location>
        <begin position="241"/>
        <end position="255"/>
    </location>
</feature>
<reference evidence="2" key="1">
    <citation type="submission" date="2023-10" db="EMBL/GenBank/DDBJ databases">
        <title>Genome assembly of Pristionchus species.</title>
        <authorList>
            <person name="Yoshida K."/>
            <person name="Sommer R.J."/>
        </authorList>
    </citation>
    <scope>NUCLEOTIDE SEQUENCE</scope>
    <source>
        <strain evidence="2">RS0144</strain>
    </source>
</reference>
<feature type="compositionally biased region" description="Polar residues" evidence="1">
    <location>
        <begin position="866"/>
        <end position="879"/>
    </location>
</feature>
<accession>A0AAV5UK46</accession>
<keyword evidence="3" id="KW-1185">Reference proteome</keyword>
<dbReference type="Proteomes" id="UP001432027">
    <property type="component" value="Unassembled WGS sequence"/>
</dbReference>
<feature type="compositionally biased region" description="Pro residues" evidence="1">
    <location>
        <begin position="603"/>
        <end position="614"/>
    </location>
</feature>
<feature type="compositionally biased region" description="Low complexity" evidence="1">
    <location>
        <begin position="509"/>
        <end position="519"/>
    </location>
</feature>
<evidence type="ECO:0000313" key="3">
    <source>
        <dbReference type="Proteomes" id="UP001432027"/>
    </source>
</evidence>
<feature type="compositionally biased region" description="Low complexity" evidence="1">
    <location>
        <begin position="1014"/>
        <end position="1025"/>
    </location>
</feature>
<proteinExistence type="predicted"/>
<feature type="compositionally biased region" description="Polar residues" evidence="1">
    <location>
        <begin position="939"/>
        <end position="972"/>
    </location>
</feature>
<feature type="region of interest" description="Disordered" evidence="1">
    <location>
        <begin position="797"/>
        <end position="981"/>
    </location>
</feature>
<organism evidence="2 3">
    <name type="scientific">Pristionchus entomophagus</name>
    <dbReference type="NCBI Taxonomy" id="358040"/>
    <lineage>
        <taxon>Eukaryota</taxon>
        <taxon>Metazoa</taxon>
        <taxon>Ecdysozoa</taxon>
        <taxon>Nematoda</taxon>
        <taxon>Chromadorea</taxon>
        <taxon>Rhabditida</taxon>
        <taxon>Rhabditina</taxon>
        <taxon>Diplogasteromorpha</taxon>
        <taxon>Diplogasteroidea</taxon>
        <taxon>Neodiplogasteridae</taxon>
        <taxon>Pristionchus</taxon>
    </lineage>
</organism>
<comment type="caution">
    <text evidence="2">The sequence shown here is derived from an EMBL/GenBank/DDBJ whole genome shotgun (WGS) entry which is preliminary data.</text>
</comment>
<name>A0AAV5UK46_9BILA</name>
<feature type="compositionally biased region" description="Basic and acidic residues" evidence="1">
    <location>
        <begin position="486"/>
        <end position="508"/>
    </location>
</feature>
<feature type="region of interest" description="Disordered" evidence="1">
    <location>
        <begin position="1007"/>
        <end position="1042"/>
    </location>
</feature>
<evidence type="ECO:0008006" key="4">
    <source>
        <dbReference type="Google" id="ProtNLM"/>
    </source>
</evidence>
<evidence type="ECO:0000313" key="2">
    <source>
        <dbReference type="EMBL" id="GMT06734.1"/>
    </source>
</evidence>
<feature type="compositionally biased region" description="Basic and acidic residues" evidence="1">
    <location>
        <begin position="439"/>
        <end position="455"/>
    </location>
</feature>
<feature type="compositionally biased region" description="Pro residues" evidence="1">
    <location>
        <begin position="421"/>
        <end position="430"/>
    </location>
</feature>
<feature type="compositionally biased region" description="Low complexity" evidence="1">
    <location>
        <begin position="910"/>
        <end position="933"/>
    </location>
</feature>
<evidence type="ECO:0000256" key="1">
    <source>
        <dbReference type="SAM" id="MobiDB-lite"/>
    </source>
</evidence>
<sequence length="1042" mass="113972">MNELEQLRTRAAHWTLADDSKLITAISSLVDSMLDRSRCFDASLLSASSSISRLHSTIDTAESAIGLYSGTQFIEQRVLEDDYRPRRPSQPVPTLSLEERQSIILGDIRLAMKNGLQMIDHSFRRLGDENDPFIQYEPIDRYNRSIPPLIGSEAFHAMGKRKKKEVPVRETISVTVDDTKREAEPFSPPLATVAPSLASSSALPPAAAAPPPPPPPMPTKPSPVAANRSALHAEITSALKGGKDKGEFRVPHDDGPNDVDTGLTPPLPPRSSLHPAHPAAVPILPPPRGSIQHATPPELPPKREEKPSTSIPLPAEPKKKSIFDFDSDDDDFAAVLSRPAKTQASSSTLSSSMRSNEESDTKSLKSQEERKESVKSQGPPSLMAELAAAAASKRSQHFSAAGDSSSAPPPVPPRSVETPVKPEPPRPSPKPLVAATSALKREEKQQEVDKPEVKKQPWVAPKKSIFDDEDSDFDELFKPAAKKSTVKREEVNEVKKEEPKKVEEKKTVVVEAPKPVAAPSKQPEKSKRKNIFDSDSDLEEFFKPKSSLTKQTSLPKKEEPPKVEKPAEKEPVTNQKREKEEERREEKREGREEQKSTEKTQITPPPRTQSPPPAVDLKPDPITADPVVKKEEEEEEKREEKREISPVEPLRLPEAATEQTKTIEEEKEEQPLPPHEDKAFTPQRESPPPFRETPSVPSKSTSEEREPSPEEENQKSTPAPVKKDSSVHFDSPPPFNQPEEEPEEEEREQRGDSSATDDLDTEAMQGNRAAFMAQLNAKLSAKPPTGMGIRPVSMIETSSTPFIPPSVDRAAVPPPITRRAASETKPEGPLSHANKSRARGPARRPPTTKKTTSSSESEDGFKSATMPRSTVSAGVSTVPRSIPPRSPVASSPVKESPVVFRKTSDPKSPPASISRKSSSSSSLDADPLSALSAVHTSPYKASSATKPPTSPMSRKSVSSTVKSEEATPSQSTDSKPKKSIFDSDSDDFYEKFGGSKTLPAKTSAFKNELESALKKAPSSSSSQKKGLFDDSDEDLDMFRKKK</sequence>
<feature type="region of interest" description="Disordered" evidence="1">
    <location>
        <begin position="179"/>
        <end position="770"/>
    </location>
</feature>
<dbReference type="EMBL" id="BTSX01000006">
    <property type="protein sequence ID" value="GMT06734.1"/>
    <property type="molecule type" value="Genomic_DNA"/>
</dbReference>
<feature type="compositionally biased region" description="Basic and acidic residues" evidence="1">
    <location>
        <begin position="701"/>
        <end position="714"/>
    </location>
</feature>
<feature type="compositionally biased region" description="Low complexity" evidence="1">
    <location>
        <begin position="189"/>
        <end position="206"/>
    </location>
</feature>
<feature type="compositionally biased region" description="Pro residues" evidence="1">
    <location>
        <begin position="207"/>
        <end position="221"/>
    </location>
</feature>
<dbReference type="AlphaFoldDB" id="A0AAV5UK46"/>
<gene>
    <name evidence="2" type="ORF">PENTCL1PPCAC_28908</name>
</gene>
<protein>
    <recommendedName>
        <fullName evidence="4">FAM21/CAPZIP domain-containing protein</fullName>
    </recommendedName>
</protein>